<dbReference type="GO" id="GO:0004331">
    <property type="term" value="F:fructose-2,6-bisphosphate 2-phosphatase activity"/>
    <property type="evidence" value="ECO:0007669"/>
    <property type="project" value="TreeGrafter"/>
</dbReference>
<dbReference type="Proteomes" id="UP000318567">
    <property type="component" value="Unassembled WGS sequence"/>
</dbReference>
<dbReference type="GO" id="GO:0045820">
    <property type="term" value="P:negative regulation of glycolytic process"/>
    <property type="evidence" value="ECO:0007669"/>
    <property type="project" value="TreeGrafter"/>
</dbReference>
<evidence type="ECO:0000256" key="3">
    <source>
        <dbReference type="PIRSR" id="PIRSR613078-1"/>
    </source>
</evidence>
<dbReference type="CDD" id="cd07067">
    <property type="entry name" value="HP_PGM_like"/>
    <property type="match status" value="1"/>
</dbReference>
<evidence type="ECO:0000313" key="5">
    <source>
        <dbReference type="EMBL" id="VUS23650.1"/>
    </source>
</evidence>
<dbReference type="Pfam" id="PF00300">
    <property type="entry name" value="His_Phos_1"/>
    <property type="match status" value="1"/>
</dbReference>
<feature type="binding site" evidence="4">
    <location>
        <begin position="7"/>
        <end position="14"/>
    </location>
    <ligand>
        <name>substrate</name>
    </ligand>
</feature>
<gene>
    <name evidence="5" type="primary">cobC_1</name>
    <name evidence="5" type="ORF">SB6410_00505</name>
</gene>
<reference evidence="5 6" key="1">
    <citation type="submission" date="2019-07" db="EMBL/GenBank/DDBJ databases">
        <authorList>
            <person name="Brisse S."/>
            <person name="Rodrigues C."/>
            <person name="Thorpe H."/>
        </authorList>
    </citation>
    <scope>NUCLEOTIDE SEQUENCE [LARGE SCALE GENOMIC DNA]</scope>
    <source>
        <strain evidence="5">SB6410</strain>
    </source>
</reference>
<dbReference type="InterPro" id="IPR017578">
    <property type="entry name" value="Ribazole_CobC"/>
</dbReference>
<dbReference type="GO" id="GO:0043456">
    <property type="term" value="P:regulation of pentose-phosphate shunt"/>
    <property type="evidence" value="ECO:0007669"/>
    <property type="project" value="TreeGrafter"/>
</dbReference>
<dbReference type="InterPro" id="IPR013078">
    <property type="entry name" value="His_Pase_superF_clade-1"/>
</dbReference>
<dbReference type="GO" id="GO:0005829">
    <property type="term" value="C:cytosol"/>
    <property type="evidence" value="ECO:0007669"/>
    <property type="project" value="TreeGrafter"/>
</dbReference>
<dbReference type="AlphaFoldDB" id="A0A9Q9S2A7"/>
<dbReference type="RefSeq" id="WP_049114259.1">
    <property type="nucleotide sequence ID" value="NZ_AP035775.1"/>
</dbReference>
<evidence type="ECO:0000313" key="6">
    <source>
        <dbReference type="Proteomes" id="UP000318567"/>
    </source>
</evidence>
<organism evidence="5 6">
    <name type="scientific">Klebsiella pasteurii</name>
    <dbReference type="NCBI Taxonomy" id="2587529"/>
    <lineage>
        <taxon>Bacteria</taxon>
        <taxon>Pseudomonadati</taxon>
        <taxon>Pseudomonadota</taxon>
        <taxon>Gammaproteobacteria</taxon>
        <taxon>Enterobacterales</taxon>
        <taxon>Enterobacteriaceae</taxon>
        <taxon>Klebsiella/Raoultella group</taxon>
        <taxon>Klebsiella</taxon>
    </lineage>
</organism>
<name>A0A9Q9S2A7_9ENTR</name>
<dbReference type="InterPro" id="IPR051695">
    <property type="entry name" value="Phosphoglycerate_Mutase"/>
</dbReference>
<dbReference type="NCBIfam" id="TIGR03162">
    <property type="entry name" value="ribazole_cobC"/>
    <property type="match status" value="1"/>
</dbReference>
<evidence type="ECO:0000256" key="2">
    <source>
        <dbReference type="NCBIfam" id="TIGR03162"/>
    </source>
</evidence>
<dbReference type="Gene3D" id="3.40.50.1240">
    <property type="entry name" value="Phosphoglycerate mutase-like"/>
    <property type="match status" value="1"/>
</dbReference>
<feature type="active site" description="Tele-phosphohistidine intermediate" evidence="3">
    <location>
        <position position="8"/>
    </location>
</feature>
<dbReference type="NCBIfam" id="NF011580">
    <property type="entry name" value="PRK15004.1"/>
    <property type="match status" value="1"/>
</dbReference>
<dbReference type="EC" id="3.1.3.73" evidence="2"/>
<evidence type="ECO:0000256" key="4">
    <source>
        <dbReference type="PIRSR" id="PIRSR613078-2"/>
    </source>
</evidence>
<protein>
    <recommendedName>
        <fullName evidence="2">Alpha-ribazole phosphatase</fullName>
        <ecNumber evidence="2">3.1.3.73</ecNumber>
    </recommendedName>
</protein>
<dbReference type="PANTHER" id="PTHR46517:SF1">
    <property type="entry name" value="FRUCTOSE-2,6-BISPHOSPHATASE TIGAR"/>
    <property type="match status" value="1"/>
</dbReference>
<sequence length="209" mass="23712">MKLWLVRHGETEANVAGLYSGHAPTALTKRGIGQAQTLGKRLQAVPFQRVFCSELERTQRTASLLLGDRDVPRQSFAELNEMFFGDWEMRHHRDLQHEDAENYAAWCADWQHAAPTNGEGFQAFARRVASFTATLPQHQELDHLLIVGHQGVLSLLIAQLLSMPDAAMWHFPIEHGAWSLVDLQPDFTTLRVLNSRAVWLAEEELRADH</sequence>
<comment type="caution">
    <text evidence="5">The sequence shown here is derived from an EMBL/GenBank/DDBJ whole genome shotgun (WGS) entry which is preliminary data.</text>
</comment>
<dbReference type="SMART" id="SM00855">
    <property type="entry name" value="PGAM"/>
    <property type="match status" value="1"/>
</dbReference>
<proteinExistence type="predicted"/>
<keyword evidence="1" id="KW-0378">Hydrolase</keyword>
<evidence type="ECO:0000256" key="1">
    <source>
        <dbReference type="ARBA" id="ARBA00022801"/>
    </source>
</evidence>
<dbReference type="InterPro" id="IPR029033">
    <property type="entry name" value="His_PPase_superfam"/>
</dbReference>
<dbReference type="GO" id="GO:0043755">
    <property type="term" value="F:alpha-ribazole phosphatase activity"/>
    <property type="evidence" value="ECO:0007669"/>
    <property type="project" value="UniProtKB-UniRule"/>
</dbReference>
<dbReference type="SUPFAM" id="SSF53254">
    <property type="entry name" value="Phosphoglycerate mutase-like"/>
    <property type="match status" value="1"/>
</dbReference>
<dbReference type="PANTHER" id="PTHR46517">
    <property type="entry name" value="FRUCTOSE-2,6-BISPHOSPHATASE TIGAR"/>
    <property type="match status" value="1"/>
</dbReference>
<dbReference type="EMBL" id="CABGGO010000001">
    <property type="protein sequence ID" value="VUS23650.1"/>
    <property type="molecule type" value="Genomic_DNA"/>
</dbReference>
<accession>A0A9Q9S2A7</accession>
<dbReference type="InterPro" id="IPR001345">
    <property type="entry name" value="PG/BPGM_mutase_AS"/>
</dbReference>
<feature type="binding site" evidence="4">
    <location>
        <position position="57"/>
    </location>
    <ligand>
        <name>substrate</name>
    </ligand>
</feature>
<dbReference type="GO" id="GO:0009236">
    <property type="term" value="P:cobalamin biosynthetic process"/>
    <property type="evidence" value="ECO:0007669"/>
    <property type="project" value="UniProtKB-UniRule"/>
</dbReference>
<feature type="active site" description="Proton donor/acceptor" evidence="3">
    <location>
        <position position="81"/>
    </location>
</feature>
<dbReference type="PROSITE" id="PS00175">
    <property type="entry name" value="PG_MUTASE"/>
    <property type="match status" value="1"/>
</dbReference>